<comment type="function">
    <text evidence="7">Catalyzes the tRNA-independent activation of glutamate in presence of ATP and the subsequent transfer of glutamate onto a tRNA(Asp). Glutamate is transferred on the 2-amino-5-(4,5-dihydroxy-2-cyclopenten-1-yl) moiety of the queuosine in the wobble position of the QUC anticodon.</text>
</comment>
<dbReference type="NCBIfam" id="NF004313">
    <property type="entry name" value="PRK05710.1-2"/>
    <property type="match status" value="1"/>
</dbReference>
<dbReference type="GO" id="GO:0006400">
    <property type="term" value="P:tRNA modification"/>
    <property type="evidence" value="ECO:0007669"/>
    <property type="project" value="InterPro"/>
</dbReference>
<feature type="short sequence motif" description="'KMSKS' region" evidence="7">
    <location>
        <begin position="278"/>
        <end position="282"/>
    </location>
</feature>
<dbReference type="GO" id="GO:0006424">
    <property type="term" value="P:glutamyl-tRNA aminoacylation"/>
    <property type="evidence" value="ECO:0007669"/>
    <property type="project" value="InterPro"/>
</dbReference>
<dbReference type="PRINTS" id="PR00987">
    <property type="entry name" value="TRNASYNTHGLU"/>
</dbReference>
<dbReference type="GO" id="GO:0004818">
    <property type="term" value="F:glutamate-tRNA ligase activity"/>
    <property type="evidence" value="ECO:0007669"/>
    <property type="project" value="TreeGrafter"/>
</dbReference>
<dbReference type="KEGG" id="ddz:DSYM_03190"/>
<feature type="binding site" evidence="7">
    <location>
        <begin position="52"/>
        <end position="56"/>
    </location>
    <ligand>
        <name>L-glutamate</name>
        <dbReference type="ChEBI" id="CHEBI:29985"/>
    </ligand>
</feature>
<evidence type="ECO:0000256" key="8">
    <source>
        <dbReference type="RuleBase" id="RU363037"/>
    </source>
</evidence>
<keyword evidence="1 7" id="KW-0436">Ligase</keyword>
<feature type="binding site" evidence="7">
    <location>
        <position position="164"/>
    </location>
    <ligand>
        <name>Zn(2+)</name>
        <dbReference type="ChEBI" id="CHEBI:29105"/>
    </ligand>
</feature>
<dbReference type="GO" id="GO:0005524">
    <property type="term" value="F:ATP binding"/>
    <property type="evidence" value="ECO:0007669"/>
    <property type="project" value="UniProtKB-KW"/>
</dbReference>
<protein>
    <recommendedName>
        <fullName evidence="7">Glutamyl-Q tRNA(Asp) synthetase</fullName>
        <shortName evidence="7">Glu-Q-RSs</shortName>
        <ecNumber evidence="7">6.1.1.-</ecNumber>
    </recommendedName>
</protein>
<feature type="binding site" evidence="7">
    <location>
        <position position="88"/>
    </location>
    <ligand>
        <name>L-glutamate</name>
        <dbReference type="ChEBI" id="CHEBI:29985"/>
    </ligand>
</feature>
<evidence type="ECO:0000256" key="7">
    <source>
        <dbReference type="HAMAP-Rule" id="MF_01428"/>
    </source>
</evidence>
<proteinExistence type="inferred from homology"/>
<gene>
    <name evidence="7" type="primary">gluQ</name>
    <name evidence="11" type="ORF">DSYM_03190</name>
</gene>
<evidence type="ECO:0000256" key="1">
    <source>
        <dbReference type="ARBA" id="ARBA00022598"/>
    </source>
</evidence>
<dbReference type="HAMAP" id="MF_01428">
    <property type="entry name" value="Glu_Q_tRNA_synth"/>
    <property type="match status" value="1"/>
</dbReference>
<keyword evidence="6 7" id="KW-0030">Aminoacyl-tRNA synthetase</keyword>
<dbReference type="InterPro" id="IPR049940">
    <property type="entry name" value="GluQ/Sye"/>
</dbReference>
<dbReference type="GO" id="GO:0008270">
    <property type="term" value="F:zinc ion binding"/>
    <property type="evidence" value="ECO:0007669"/>
    <property type="project" value="UniProtKB-UniRule"/>
</dbReference>
<feature type="binding site" evidence="7">
    <location>
        <position position="281"/>
    </location>
    <ligand>
        <name>ATP</name>
        <dbReference type="ChEBI" id="CHEBI:30616"/>
    </ligand>
</feature>
<evidence type="ECO:0000256" key="3">
    <source>
        <dbReference type="ARBA" id="ARBA00022741"/>
    </source>
</evidence>
<feature type="binding site" evidence="7">
    <location>
        <position position="222"/>
    </location>
    <ligand>
        <name>L-glutamate</name>
        <dbReference type="ChEBI" id="CHEBI:29985"/>
    </ligand>
</feature>
<dbReference type="EC" id="6.1.1.-" evidence="7"/>
<dbReference type="FunFam" id="3.40.50.620:FF:000093">
    <property type="entry name" value="Glutamyl-Q tRNA(Asp) synthetase"/>
    <property type="match status" value="1"/>
</dbReference>
<evidence type="ECO:0000256" key="2">
    <source>
        <dbReference type="ARBA" id="ARBA00022723"/>
    </source>
</evidence>
<evidence type="ECO:0000256" key="6">
    <source>
        <dbReference type="ARBA" id="ARBA00023146"/>
    </source>
</evidence>
<comment type="cofactor">
    <cofactor evidence="7">
        <name>Zn(2+)</name>
        <dbReference type="ChEBI" id="CHEBI:29105"/>
    </cofactor>
    <text evidence="7">Binds 1 zinc ion per subunit.</text>
</comment>
<dbReference type="SUPFAM" id="SSF52374">
    <property type="entry name" value="Nucleotidylyl transferase"/>
    <property type="match status" value="1"/>
</dbReference>
<dbReference type="NCBIfam" id="TIGR03838">
    <property type="entry name" value="queuosine_YadB"/>
    <property type="match status" value="1"/>
</dbReference>
<keyword evidence="2 7" id="KW-0479">Metal-binding</keyword>
<comment type="similarity">
    <text evidence="7">Belongs to the class-I aminoacyl-tRNA synthetase family. GluQ subfamily.</text>
</comment>
<evidence type="ECO:0000256" key="9">
    <source>
        <dbReference type="SAM" id="MobiDB-lite"/>
    </source>
</evidence>
<dbReference type="InterPro" id="IPR022380">
    <property type="entry name" value="Glu-Q_tRNA(Asp)_Synthase"/>
</dbReference>
<accession>A0A809QW08</accession>
<dbReference type="Gene3D" id="3.40.50.620">
    <property type="entry name" value="HUPs"/>
    <property type="match status" value="1"/>
</dbReference>
<name>A0A809QW08_9PROT</name>
<feature type="binding site" evidence="7">
    <location>
        <position position="168"/>
    </location>
    <ligand>
        <name>Zn(2+)</name>
        <dbReference type="ChEBI" id="CHEBI:29105"/>
    </ligand>
</feature>
<feature type="short sequence motif" description="'HIGH' region" evidence="7">
    <location>
        <begin position="55"/>
        <end position="65"/>
    </location>
</feature>
<keyword evidence="3 7" id="KW-0547">Nucleotide-binding</keyword>
<dbReference type="EMBL" id="AP021857">
    <property type="protein sequence ID" value="BBO19620.1"/>
    <property type="molecule type" value="Genomic_DNA"/>
</dbReference>
<feature type="region of interest" description="Disordered" evidence="9">
    <location>
        <begin position="1"/>
        <end position="43"/>
    </location>
</feature>
<evidence type="ECO:0000256" key="4">
    <source>
        <dbReference type="ARBA" id="ARBA00022833"/>
    </source>
</evidence>
<feature type="domain" description="Glutamyl/glutaminyl-tRNA synthetase class Ib catalytic" evidence="10">
    <location>
        <begin position="50"/>
        <end position="284"/>
    </location>
</feature>
<feature type="binding site" evidence="7">
    <location>
        <position position="146"/>
    </location>
    <ligand>
        <name>Zn(2+)</name>
        <dbReference type="ChEBI" id="CHEBI:29105"/>
    </ligand>
</feature>
<evidence type="ECO:0000259" key="10">
    <source>
        <dbReference type="Pfam" id="PF00749"/>
    </source>
</evidence>
<organism evidence="11 12">
    <name type="scientific">Candidatus Desulfobacillus denitrificans</name>
    <dbReference type="NCBI Taxonomy" id="2608985"/>
    <lineage>
        <taxon>Bacteria</taxon>
        <taxon>Pseudomonadati</taxon>
        <taxon>Pseudomonadota</taxon>
        <taxon>Betaproteobacteria</taxon>
        <taxon>Candidatus Desulfobacillus</taxon>
    </lineage>
</organism>
<sequence>MPRCYTGSPPDTVKCVTPRRRRREAPDDRQTRIGYHAPMKTADASGQRYRGRFAPSPTGPLHFGSLVAAVGSCLDARVAGGEWLLRVEDVDEQRTVPGAAASILRALEALGFAWDGEVVFQSRRKALYRAAFERLRLAGAVFACACSRREVADSVLGPDAARRYPGTCRGGLPPGREARAWRLIVEPGPVCFEDALQGRICQDLAAEVGDFVVRRADGYFAYQLAVVVDDAEQGITHVVRGADLIESTPRQVCLQRKLGLPVPSYLHLPAAVNAAGEKLSKQTRAKPIDAARPQTILAAALGFLGQRPPAGLPDADLDSVWRWAIMHWNRSRLPRCRAAPAPADC</sequence>
<feature type="binding site" evidence="7">
    <location>
        <position position="240"/>
    </location>
    <ligand>
        <name>L-glutamate</name>
        <dbReference type="ChEBI" id="CHEBI:29985"/>
    </ligand>
</feature>
<dbReference type="PANTHER" id="PTHR43311">
    <property type="entry name" value="GLUTAMATE--TRNA LIGASE"/>
    <property type="match status" value="1"/>
</dbReference>
<feature type="binding site" evidence="7">
    <location>
        <position position="144"/>
    </location>
    <ligand>
        <name>Zn(2+)</name>
        <dbReference type="ChEBI" id="CHEBI:29105"/>
    </ligand>
</feature>
<reference evidence="11" key="1">
    <citation type="journal article" name="DNA Res.">
        <title>The physiological potential of anammox bacteria as revealed by their core genome structure.</title>
        <authorList>
            <person name="Okubo T."/>
            <person name="Toyoda A."/>
            <person name="Fukuhara K."/>
            <person name="Uchiyama I."/>
            <person name="Harigaya Y."/>
            <person name="Kuroiwa M."/>
            <person name="Suzuki T."/>
            <person name="Murakami Y."/>
            <person name="Suwa Y."/>
            <person name="Takami H."/>
        </authorList>
    </citation>
    <scope>NUCLEOTIDE SEQUENCE</scope>
    <source>
        <strain evidence="11">317325-3</strain>
    </source>
</reference>
<evidence type="ECO:0000256" key="5">
    <source>
        <dbReference type="ARBA" id="ARBA00022840"/>
    </source>
</evidence>
<dbReference type="AlphaFoldDB" id="A0A809QW08"/>
<dbReference type="InterPro" id="IPR020058">
    <property type="entry name" value="Glu/Gln-tRNA-synth_Ib_cat-dom"/>
</dbReference>
<dbReference type="GO" id="GO:0005829">
    <property type="term" value="C:cytosol"/>
    <property type="evidence" value="ECO:0007669"/>
    <property type="project" value="TreeGrafter"/>
</dbReference>
<keyword evidence="5 7" id="KW-0067">ATP-binding</keyword>
<dbReference type="PANTHER" id="PTHR43311:SF1">
    <property type="entry name" value="GLUTAMYL-Q TRNA(ASP) SYNTHETASE"/>
    <property type="match status" value="1"/>
</dbReference>
<dbReference type="Proteomes" id="UP000662914">
    <property type="component" value="Chromosome"/>
</dbReference>
<dbReference type="InterPro" id="IPR014729">
    <property type="entry name" value="Rossmann-like_a/b/a_fold"/>
</dbReference>
<dbReference type="NCBIfam" id="NF004314">
    <property type="entry name" value="PRK05710.1-3"/>
    <property type="match status" value="1"/>
</dbReference>
<dbReference type="Pfam" id="PF00749">
    <property type="entry name" value="tRNA-synt_1c"/>
    <property type="match status" value="1"/>
</dbReference>
<keyword evidence="4 7" id="KW-0862">Zinc</keyword>
<keyword evidence="8" id="KW-0648">Protein biosynthesis</keyword>
<evidence type="ECO:0000313" key="12">
    <source>
        <dbReference type="Proteomes" id="UP000662914"/>
    </source>
</evidence>
<dbReference type="InterPro" id="IPR000924">
    <property type="entry name" value="Glu/Gln-tRNA-synth"/>
</dbReference>
<evidence type="ECO:0000313" key="11">
    <source>
        <dbReference type="EMBL" id="BBO19620.1"/>
    </source>
</evidence>